<dbReference type="PANTHER" id="PTHR38032">
    <property type="entry name" value="POLYMERASE-RELATED"/>
    <property type="match status" value="1"/>
</dbReference>
<dbReference type="Pfam" id="PF20250">
    <property type="entry name" value="FapA_N"/>
    <property type="match status" value="1"/>
</dbReference>
<reference evidence="2 3" key="1">
    <citation type="submission" date="2007-01" db="EMBL/GenBank/DDBJ databases">
        <title>Annotation of the draft genome assembly of Thermosinus carboxydivorans Nor1.</title>
        <authorList>
            <consortium name="US DOE Joint Genome Institute (JGI-ORNL)"/>
            <person name="Larimer F."/>
            <person name="Land M."/>
            <person name="Hauser L."/>
        </authorList>
    </citation>
    <scope>NUCLEOTIDE SEQUENCE [LARGE SCALE GENOMIC DNA]</scope>
    <source>
        <strain evidence="2 3">Nor1</strain>
    </source>
</reference>
<comment type="caution">
    <text evidence="2">The sequence shown here is derived from an EMBL/GenBank/DDBJ whole genome shotgun (WGS) entry which is preliminary data.</text>
</comment>
<evidence type="ECO:0000259" key="1">
    <source>
        <dbReference type="Pfam" id="PF20250"/>
    </source>
</evidence>
<evidence type="ECO:0000313" key="2">
    <source>
        <dbReference type="EMBL" id="EAX48638.1"/>
    </source>
</evidence>
<dbReference type="PANTHER" id="PTHR38032:SF1">
    <property type="entry name" value="RNA-BINDING PROTEIN KHPB N-TERMINAL DOMAIN-CONTAINING PROTEIN"/>
    <property type="match status" value="1"/>
</dbReference>
<dbReference type="AlphaFoldDB" id="A1HN09"/>
<keyword evidence="3" id="KW-1185">Reference proteome</keyword>
<dbReference type="InterPro" id="IPR005646">
    <property type="entry name" value="FapA"/>
</dbReference>
<dbReference type="Pfam" id="PF03961">
    <property type="entry name" value="FapA"/>
    <property type="match status" value="1"/>
</dbReference>
<accession>A1HN09</accession>
<organism evidence="2 3">
    <name type="scientific">Thermosinus carboxydivorans Nor1</name>
    <dbReference type="NCBI Taxonomy" id="401526"/>
    <lineage>
        <taxon>Bacteria</taxon>
        <taxon>Bacillati</taxon>
        <taxon>Bacillota</taxon>
        <taxon>Negativicutes</taxon>
        <taxon>Selenomonadales</taxon>
        <taxon>Sporomusaceae</taxon>
        <taxon>Thermosinus</taxon>
    </lineage>
</organism>
<dbReference type="OrthoDB" id="9816426at2"/>
<dbReference type="InterPro" id="IPR046865">
    <property type="entry name" value="FapA_b_solenoid"/>
</dbReference>
<dbReference type="InterPro" id="IPR046866">
    <property type="entry name" value="FapA_N"/>
</dbReference>
<name>A1HN09_9FIRM</name>
<feature type="domain" description="Flagellar Assembly Protein A N-terminal region" evidence="1">
    <location>
        <begin position="93"/>
        <end position="261"/>
    </location>
</feature>
<proteinExistence type="predicted"/>
<dbReference type="eggNOG" id="COG1315">
    <property type="taxonomic scope" value="Bacteria"/>
</dbReference>
<gene>
    <name evidence="2" type="ORF">TcarDRAFT_2110</name>
</gene>
<reference evidence="2 3" key="2">
    <citation type="submission" date="2007-01" db="EMBL/GenBank/DDBJ databases">
        <title>Sequencing of the draft genome and assembly of Thermosinus carboxydivorans Nor1.</title>
        <authorList>
            <consortium name="US DOE Joint Genome Institute (JGI-PGF)"/>
            <person name="Copeland A."/>
            <person name="Lucas S."/>
            <person name="Lapidus A."/>
            <person name="Barry K."/>
            <person name="Glavina del Rio T."/>
            <person name="Dalin E."/>
            <person name="Tice H."/>
            <person name="Bruce D."/>
            <person name="Pitluck S."/>
            <person name="Richardson P."/>
        </authorList>
    </citation>
    <scope>NUCLEOTIDE SEQUENCE [LARGE SCALE GENOMIC DNA]</scope>
    <source>
        <strain evidence="2 3">Nor1</strain>
    </source>
</reference>
<dbReference type="EMBL" id="AAWL01000002">
    <property type="protein sequence ID" value="EAX48638.1"/>
    <property type="molecule type" value="Genomic_DNA"/>
</dbReference>
<dbReference type="RefSeq" id="WP_007288409.1">
    <property type="nucleotide sequence ID" value="NZ_AAWL01000002.1"/>
</dbReference>
<dbReference type="Proteomes" id="UP000005139">
    <property type="component" value="Unassembled WGS sequence"/>
</dbReference>
<evidence type="ECO:0000313" key="3">
    <source>
        <dbReference type="Proteomes" id="UP000005139"/>
    </source>
</evidence>
<sequence length="541" mass="59390">MNIEERLLERAIENTEVLDGYYQITSSDSGVFLTVFPPHGNGRPVSESVILEDLRRRDIKEFDLPIILRTVREASGLPVRIVPPSPLLAEPEIQVLVGRDRMEATLQIIAPKGSRPVTIDEVLEKIKQVGVTYGLDHSAIQKACARPGLKVVCARGLRPTDGQNAYIRYHVDLENKGKPAELEDGRVDFKSLNMFTIVRKGDLLAEKVPPTPGTPGIDVLGQPVPPKPGKDISPPIGKNVQMIDNGKIVATMSGHLIIANNKLNVVPVIEINGDVDLSTGNIDFVGNIIVRGSVQAGFTVKAEGDVEIAGTVSGGNVEGKNICIRMGIQGMNRGYIKATENVVAKFIENATVYAGSDVLVSDVILHSRISAGKRVVVEGRRGLIAGGRVFAGEEIRAKVTGTHLASNTDLGVGINPLLREEYQKLRMEIKKLEFTLEQTQKALGLLRAMDQTTMPKDKHEMLLRLTKAQFHLVGQVETMRNRINEIEFAFEEMRHGKIRVRDTVYPGVKIIIGSLVKPIRETLSFVTFYAEDGEIKVGPYK</sequence>
<protein>
    <recommendedName>
        <fullName evidence="1">Flagellar Assembly Protein A N-terminal region domain-containing protein</fullName>
    </recommendedName>
</protein>